<sequence length="259" mass="29832">MWELQSDWYSPIRLNSNPITQYDFPGDRFIPNRSLMDLDQARSLLSNRTTPNRNSNFNEVYRKSIEDKLTLDSEGNPFRMLVFRGSPKSNRKSIRCVDLMRQDEAKELDGNGKHHQPRRLPKGEARILDAPNIRNDFYMSTMDWGKNNVIAIALGKDLFLWNAENREVHKLLQVDDLNDFPSSVAWSQDAKTVAVGFRRSKLQLWDAETSKLVRSLENHKDRIASITWNGHTLTSGSRDKSIINHDGSPLSNSILILNH</sequence>
<dbReference type="SUPFAM" id="SSF50978">
    <property type="entry name" value="WD40 repeat-like"/>
    <property type="match status" value="1"/>
</dbReference>
<reference evidence="7" key="1">
    <citation type="journal article" date="2020" name="Genome Biol.">
        <title>Gamete binning: chromosome-level and haplotype-resolved genome assembly enabled by high-throughput single-cell sequencing of gamete genomes.</title>
        <authorList>
            <person name="Campoy J.A."/>
            <person name="Sun H."/>
            <person name="Goel M."/>
            <person name="Jiao W.-B."/>
            <person name="Folz-Donahue K."/>
            <person name="Wang N."/>
            <person name="Rubio M."/>
            <person name="Liu C."/>
            <person name="Kukat C."/>
            <person name="Ruiz D."/>
            <person name="Huettel B."/>
            <person name="Schneeberger K."/>
        </authorList>
    </citation>
    <scope>NUCLEOTIDE SEQUENCE [LARGE SCALE GENOMIC DNA]</scope>
    <source>
        <strain evidence="7">cv. Rojo Pasion</strain>
    </source>
</reference>
<dbReference type="OrthoDB" id="10263272at2759"/>
<evidence type="ECO:0000313" key="5">
    <source>
        <dbReference type="EMBL" id="CAB4301582.1"/>
    </source>
</evidence>
<dbReference type="GO" id="GO:1905786">
    <property type="term" value="P:positive regulation of anaphase-promoting complex-dependent catabolic process"/>
    <property type="evidence" value="ECO:0007669"/>
    <property type="project" value="TreeGrafter"/>
</dbReference>
<dbReference type="Gene3D" id="2.130.10.10">
    <property type="entry name" value="YVTN repeat-like/Quinoprotein amine dehydrogenase"/>
    <property type="match status" value="1"/>
</dbReference>
<evidence type="ECO:0000313" key="4">
    <source>
        <dbReference type="EMBL" id="CAB4271141.1"/>
    </source>
</evidence>
<keyword evidence="2" id="KW-0677">Repeat</keyword>
<organism evidence="5 7">
    <name type="scientific">Prunus armeniaca</name>
    <name type="common">Apricot</name>
    <name type="synonym">Armeniaca vulgaris</name>
    <dbReference type="NCBI Taxonomy" id="36596"/>
    <lineage>
        <taxon>Eukaryota</taxon>
        <taxon>Viridiplantae</taxon>
        <taxon>Streptophyta</taxon>
        <taxon>Embryophyta</taxon>
        <taxon>Tracheophyta</taxon>
        <taxon>Spermatophyta</taxon>
        <taxon>Magnoliopsida</taxon>
        <taxon>eudicotyledons</taxon>
        <taxon>Gunneridae</taxon>
        <taxon>Pentapetalae</taxon>
        <taxon>rosids</taxon>
        <taxon>fabids</taxon>
        <taxon>Rosales</taxon>
        <taxon>Rosaceae</taxon>
        <taxon>Amygdaloideae</taxon>
        <taxon>Amygdaleae</taxon>
        <taxon>Prunus</taxon>
    </lineage>
</organism>
<evidence type="ECO:0000313" key="7">
    <source>
        <dbReference type="Proteomes" id="UP000507245"/>
    </source>
</evidence>
<dbReference type="InterPro" id="IPR015943">
    <property type="entry name" value="WD40/YVTN_repeat-like_dom_sf"/>
</dbReference>
<evidence type="ECO:0000313" key="6">
    <source>
        <dbReference type="Proteomes" id="UP000507222"/>
    </source>
</evidence>
<keyword evidence="1" id="KW-0853">WD repeat</keyword>
<dbReference type="EMBL" id="CAEKKB010000002">
    <property type="protein sequence ID" value="CAB4301582.1"/>
    <property type="molecule type" value="Genomic_DNA"/>
</dbReference>
<dbReference type="PANTHER" id="PTHR19918:SF43">
    <property type="entry name" value="CELL DIVISION CYCLE 20.2, COFACTOR OF APC COMPLEX-LIKE ISOFORM X2"/>
    <property type="match status" value="1"/>
</dbReference>
<dbReference type="GO" id="GO:0016567">
    <property type="term" value="P:protein ubiquitination"/>
    <property type="evidence" value="ECO:0007669"/>
    <property type="project" value="UniProtKB-UniPathway"/>
</dbReference>
<reference evidence="5 6" key="2">
    <citation type="submission" date="2020-05" db="EMBL/GenBank/DDBJ databases">
        <authorList>
            <person name="Campoy J."/>
            <person name="Schneeberger K."/>
            <person name="Spophaly S."/>
        </authorList>
    </citation>
    <scope>NUCLEOTIDE SEQUENCE [LARGE SCALE GENOMIC DNA]</scope>
    <source>
        <strain evidence="5">PruArmRojPasFocal</strain>
    </source>
</reference>
<dbReference type="InterPro" id="IPR033010">
    <property type="entry name" value="Cdc20/Fizzy"/>
</dbReference>
<evidence type="ECO:0000256" key="1">
    <source>
        <dbReference type="ARBA" id="ARBA00022574"/>
    </source>
</evidence>
<dbReference type="InterPro" id="IPR036322">
    <property type="entry name" value="WD40_repeat_dom_sf"/>
</dbReference>
<dbReference type="UniPathway" id="UPA00143"/>
<name>A0A6J5WPM1_PRUAR</name>
<dbReference type="GO" id="GO:0010997">
    <property type="term" value="F:anaphase-promoting complex binding"/>
    <property type="evidence" value="ECO:0007669"/>
    <property type="project" value="InterPro"/>
</dbReference>
<evidence type="ECO:0000256" key="2">
    <source>
        <dbReference type="ARBA" id="ARBA00022737"/>
    </source>
</evidence>
<dbReference type="Pfam" id="PF12894">
    <property type="entry name" value="ANAPC4_WD40"/>
    <property type="match status" value="1"/>
</dbReference>
<dbReference type="GO" id="GO:0031145">
    <property type="term" value="P:anaphase-promoting complex-dependent catabolic process"/>
    <property type="evidence" value="ECO:0007669"/>
    <property type="project" value="TreeGrafter"/>
</dbReference>
<accession>A0A6J5WPM1</accession>
<dbReference type="SMART" id="SM00320">
    <property type="entry name" value="WD40"/>
    <property type="match status" value="2"/>
</dbReference>
<keyword evidence="7" id="KW-1185">Reference proteome</keyword>
<dbReference type="Proteomes" id="UP000507222">
    <property type="component" value="Unassembled WGS sequence"/>
</dbReference>
<dbReference type="PANTHER" id="PTHR19918">
    <property type="entry name" value="CELL DIVISION CYCLE 20 CDC20 FIZZY -RELATED"/>
    <property type="match status" value="1"/>
</dbReference>
<dbReference type="InterPro" id="IPR001680">
    <property type="entry name" value="WD40_rpt"/>
</dbReference>
<dbReference type="InterPro" id="IPR024977">
    <property type="entry name" value="Apc4-like_WD40_dom"/>
</dbReference>
<dbReference type="Proteomes" id="UP000507245">
    <property type="component" value="Unassembled WGS sequence"/>
</dbReference>
<evidence type="ECO:0000259" key="3">
    <source>
        <dbReference type="Pfam" id="PF12894"/>
    </source>
</evidence>
<dbReference type="AlphaFoldDB" id="A0A6J5WPM1"/>
<feature type="domain" description="Anaphase-promoting complex subunit 4-like WD40" evidence="3">
    <location>
        <begin position="179"/>
        <end position="229"/>
    </location>
</feature>
<protein>
    <recommendedName>
        <fullName evidence="3">Anaphase-promoting complex subunit 4-like WD40 domain-containing protein</fullName>
    </recommendedName>
</protein>
<dbReference type="GO" id="GO:1990757">
    <property type="term" value="F:ubiquitin ligase activator activity"/>
    <property type="evidence" value="ECO:0007669"/>
    <property type="project" value="TreeGrafter"/>
</dbReference>
<proteinExistence type="predicted"/>
<dbReference type="EMBL" id="CAEKDK010000002">
    <property type="protein sequence ID" value="CAB4271141.1"/>
    <property type="molecule type" value="Genomic_DNA"/>
</dbReference>
<dbReference type="GO" id="GO:0005680">
    <property type="term" value="C:anaphase-promoting complex"/>
    <property type="evidence" value="ECO:0007669"/>
    <property type="project" value="TreeGrafter"/>
</dbReference>
<gene>
    <name evidence="4" type="ORF">CURHAP_LOCUS17483</name>
    <name evidence="5" type="ORF">ORAREDHAP_LOCUS17110</name>
</gene>